<comment type="caution">
    <text evidence="1">The sequence shown here is derived from an EMBL/GenBank/DDBJ whole genome shotgun (WGS) entry which is preliminary data.</text>
</comment>
<dbReference type="EMBL" id="CADEBC010000657">
    <property type="protein sequence ID" value="CAB3259929.1"/>
    <property type="molecule type" value="Genomic_DNA"/>
</dbReference>
<dbReference type="Proteomes" id="UP000494106">
    <property type="component" value="Unassembled WGS sequence"/>
</dbReference>
<keyword evidence="2" id="KW-1185">Reference proteome</keyword>
<accession>A0A8S1BML4</accession>
<reference evidence="1 2" key="1">
    <citation type="submission" date="2020-04" db="EMBL/GenBank/DDBJ databases">
        <authorList>
            <person name="Wallbank WR R."/>
            <person name="Pardo Diaz C."/>
            <person name="Kozak K."/>
            <person name="Martin S."/>
            <person name="Jiggins C."/>
            <person name="Moest M."/>
            <person name="Warren A I."/>
            <person name="Byers J.R.P. K."/>
            <person name="Montejo-Kovacevich G."/>
            <person name="Yen C E."/>
        </authorList>
    </citation>
    <scope>NUCLEOTIDE SEQUENCE [LARGE SCALE GENOMIC DNA]</scope>
</reference>
<protein>
    <submittedName>
        <fullName evidence="1">Uncharacterized protein</fullName>
    </submittedName>
</protein>
<gene>
    <name evidence="1" type="ORF">APLA_LOCUS17164</name>
</gene>
<evidence type="ECO:0000313" key="2">
    <source>
        <dbReference type="Proteomes" id="UP000494106"/>
    </source>
</evidence>
<proteinExistence type="predicted"/>
<sequence>MTADLPNYFDFSKSGTPTFFTVHYNRADVLHNRELVFGIYLHRTIALRRSILILTNEQLGHLPQLRSFTHDNK</sequence>
<evidence type="ECO:0000313" key="1">
    <source>
        <dbReference type="EMBL" id="CAB3259929.1"/>
    </source>
</evidence>
<name>A0A8S1BML4_ARCPL</name>
<organism evidence="1 2">
    <name type="scientific">Arctia plantaginis</name>
    <name type="common">Wood tiger moth</name>
    <name type="synonym">Phalaena plantaginis</name>
    <dbReference type="NCBI Taxonomy" id="874455"/>
    <lineage>
        <taxon>Eukaryota</taxon>
        <taxon>Metazoa</taxon>
        <taxon>Ecdysozoa</taxon>
        <taxon>Arthropoda</taxon>
        <taxon>Hexapoda</taxon>
        <taxon>Insecta</taxon>
        <taxon>Pterygota</taxon>
        <taxon>Neoptera</taxon>
        <taxon>Endopterygota</taxon>
        <taxon>Lepidoptera</taxon>
        <taxon>Glossata</taxon>
        <taxon>Ditrysia</taxon>
        <taxon>Noctuoidea</taxon>
        <taxon>Erebidae</taxon>
        <taxon>Arctiinae</taxon>
        <taxon>Arctia</taxon>
    </lineage>
</organism>
<dbReference type="AlphaFoldDB" id="A0A8S1BML4"/>